<dbReference type="STRING" id="1844972.A7K91_02085"/>
<accession>A0A1A5YA36</accession>
<proteinExistence type="predicted"/>
<sequence length="228" mass="26453">MQGIMTPLLRMEDVQIERLLRNQAPLRQKTGHVACRQAADGWTDLALQSACLSAFDICLKPNGQRSDEMVERSVMRRFTNRHYQFHSSEHFLQIKHQITSSLQSFLVHRPCEGAIMARFETFSVYVEELGMELTQHFHMIHMHPDGKGDYTVQKLVADDNEDALALYRHMTAVFGYYAFGRLPSVIEALLPLSGKIIRWRLDPDSLKESLDYMRLVKIMVMNEWNDSH</sequence>
<dbReference type="AlphaFoldDB" id="A0A1A5YA36"/>
<evidence type="ECO:0000313" key="1">
    <source>
        <dbReference type="EMBL" id="OBR62428.1"/>
    </source>
</evidence>
<name>A0A1A5YA36_9BACL</name>
<protein>
    <submittedName>
        <fullName evidence="1">Uncharacterized protein</fullName>
    </submittedName>
</protein>
<evidence type="ECO:0000313" key="2">
    <source>
        <dbReference type="Proteomes" id="UP000092024"/>
    </source>
</evidence>
<comment type="caution">
    <text evidence="1">The sequence shown here is derived from an EMBL/GenBank/DDBJ whole genome shotgun (WGS) entry which is preliminary data.</text>
</comment>
<dbReference type="OrthoDB" id="2695569at2"/>
<organism evidence="1 2">
    <name type="scientific">Paenibacillus oryzae</name>
    <dbReference type="NCBI Taxonomy" id="1844972"/>
    <lineage>
        <taxon>Bacteria</taxon>
        <taxon>Bacillati</taxon>
        <taxon>Bacillota</taxon>
        <taxon>Bacilli</taxon>
        <taxon>Bacillales</taxon>
        <taxon>Paenibacillaceae</taxon>
        <taxon>Paenibacillus</taxon>
    </lineage>
</organism>
<keyword evidence="2" id="KW-1185">Reference proteome</keyword>
<dbReference type="Proteomes" id="UP000092024">
    <property type="component" value="Unassembled WGS sequence"/>
</dbReference>
<gene>
    <name evidence="1" type="ORF">A7K91_02085</name>
</gene>
<dbReference type="EMBL" id="LYPA01000080">
    <property type="protein sequence ID" value="OBR62428.1"/>
    <property type="molecule type" value="Genomic_DNA"/>
</dbReference>
<dbReference type="RefSeq" id="WP_068687288.1">
    <property type="nucleotide sequence ID" value="NZ_LYPA01000080.1"/>
</dbReference>
<reference evidence="1 2" key="1">
    <citation type="submission" date="2016-05" db="EMBL/GenBank/DDBJ databases">
        <title>Paenibacillus oryzae. sp. nov., isolated from the rice root.</title>
        <authorList>
            <person name="Zhang J."/>
            <person name="Zhang X."/>
        </authorList>
    </citation>
    <scope>NUCLEOTIDE SEQUENCE [LARGE SCALE GENOMIC DNA]</scope>
    <source>
        <strain evidence="1 2">1DrF-4</strain>
    </source>
</reference>